<evidence type="ECO:0000256" key="9">
    <source>
        <dbReference type="ARBA" id="ARBA00076414"/>
    </source>
</evidence>
<comment type="subunit">
    <text evidence="3 10">Homodimer.</text>
</comment>
<feature type="compositionally biased region" description="Low complexity" evidence="14">
    <location>
        <begin position="208"/>
        <end position="218"/>
    </location>
</feature>
<dbReference type="GO" id="GO:0042803">
    <property type="term" value="F:protein homodimerization activity"/>
    <property type="evidence" value="ECO:0007669"/>
    <property type="project" value="InterPro"/>
</dbReference>
<feature type="region of interest" description="Disordered" evidence="14">
    <location>
        <begin position="203"/>
        <end position="226"/>
    </location>
</feature>
<evidence type="ECO:0000256" key="1">
    <source>
        <dbReference type="ARBA" id="ARBA00004496"/>
    </source>
</evidence>
<dbReference type="Pfam" id="PF01025">
    <property type="entry name" value="GrpE"/>
    <property type="match status" value="1"/>
</dbReference>
<evidence type="ECO:0000256" key="5">
    <source>
        <dbReference type="ARBA" id="ARBA00023016"/>
    </source>
</evidence>
<dbReference type="Proteomes" id="UP000593594">
    <property type="component" value="Chromosome"/>
</dbReference>
<comment type="subcellular location">
    <subcellularLocation>
        <location evidence="1 10">Cytoplasm</location>
    </subcellularLocation>
</comment>
<keyword evidence="6 10" id="KW-0143">Chaperone</keyword>
<dbReference type="GO" id="GO:0000774">
    <property type="term" value="F:adenyl-nucleotide exchange factor activity"/>
    <property type="evidence" value="ECO:0007669"/>
    <property type="project" value="InterPro"/>
</dbReference>
<dbReference type="EMBL" id="CP058214">
    <property type="protein sequence ID" value="QPC43407.1"/>
    <property type="molecule type" value="Genomic_DNA"/>
</dbReference>
<dbReference type="InterPro" id="IPR000740">
    <property type="entry name" value="GrpE"/>
</dbReference>
<dbReference type="GO" id="GO:0051082">
    <property type="term" value="F:unfolded protein binding"/>
    <property type="evidence" value="ECO:0007669"/>
    <property type="project" value="TreeGrafter"/>
</dbReference>
<evidence type="ECO:0000256" key="4">
    <source>
        <dbReference type="ARBA" id="ARBA00022490"/>
    </source>
</evidence>
<organism evidence="15 16">
    <name type="scientific">Kaustia mangrovi</name>
    <dbReference type="NCBI Taxonomy" id="2593653"/>
    <lineage>
        <taxon>Bacteria</taxon>
        <taxon>Pseudomonadati</taxon>
        <taxon>Pseudomonadota</taxon>
        <taxon>Alphaproteobacteria</taxon>
        <taxon>Hyphomicrobiales</taxon>
        <taxon>Parvibaculaceae</taxon>
        <taxon>Kaustia</taxon>
    </lineage>
</organism>
<gene>
    <name evidence="10 15" type="primary">grpE</name>
    <name evidence="15" type="ORF">HW532_12300</name>
</gene>
<keyword evidence="16" id="KW-1185">Reference proteome</keyword>
<dbReference type="KEGG" id="kmn:HW532_12300"/>
<evidence type="ECO:0000256" key="6">
    <source>
        <dbReference type="ARBA" id="ARBA00023186"/>
    </source>
</evidence>
<dbReference type="CDD" id="cd00446">
    <property type="entry name" value="GrpE"/>
    <property type="match status" value="1"/>
</dbReference>
<dbReference type="HAMAP" id="MF_01151">
    <property type="entry name" value="GrpE"/>
    <property type="match status" value="1"/>
</dbReference>
<dbReference type="NCBIfam" id="NF010738">
    <property type="entry name" value="PRK14140.1"/>
    <property type="match status" value="1"/>
</dbReference>
<evidence type="ECO:0000256" key="3">
    <source>
        <dbReference type="ARBA" id="ARBA00011738"/>
    </source>
</evidence>
<dbReference type="PANTHER" id="PTHR21237">
    <property type="entry name" value="GRPE PROTEIN"/>
    <property type="match status" value="1"/>
</dbReference>
<name>A0A7S8HC74_9HYPH</name>
<dbReference type="RefSeq" id="WP_213160769.1">
    <property type="nucleotide sequence ID" value="NZ_CP058214.1"/>
</dbReference>
<dbReference type="Gene3D" id="3.90.20.20">
    <property type="match status" value="1"/>
</dbReference>
<dbReference type="PRINTS" id="PR00773">
    <property type="entry name" value="GRPEPROTEIN"/>
</dbReference>
<keyword evidence="5 10" id="KW-0346">Stress response</keyword>
<dbReference type="SUPFAM" id="SSF58014">
    <property type="entry name" value="Coiled-coil domain of nucleotide exchange factor GrpE"/>
    <property type="match status" value="1"/>
</dbReference>
<dbReference type="GO" id="GO:0051087">
    <property type="term" value="F:protein-folding chaperone binding"/>
    <property type="evidence" value="ECO:0007669"/>
    <property type="project" value="InterPro"/>
</dbReference>
<dbReference type="SUPFAM" id="SSF51064">
    <property type="entry name" value="Head domain of nucleotide exchange factor GrpE"/>
    <property type="match status" value="1"/>
</dbReference>
<evidence type="ECO:0000256" key="2">
    <source>
        <dbReference type="ARBA" id="ARBA00009054"/>
    </source>
</evidence>
<dbReference type="InterPro" id="IPR013805">
    <property type="entry name" value="GrpE_CC"/>
</dbReference>
<dbReference type="InterPro" id="IPR009012">
    <property type="entry name" value="GrpE_head"/>
</dbReference>
<dbReference type="GO" id="GO:0006457">
    <property type="term" value="P:protein folding"/>
    <property type="evidence" value="ECO:0007669"/>
    <property type="project" value="InterPro"/>
</dbReference>
<dbReference type="NCBIfam" id="NF010739">
    <property type="entry name" value="PRK14141.1"/>
    <property type="match status" value="1"/>
</dbReference>
<comment type="function">
    <text evidence="7 10 11">Participates actively in the response to hyperosmotic and heat shock by preventing the aggregation of stress-denatured proteins, in association with DnaK and GrpE. It is the nucleotide exchange factor for DnaK and may function as a thermosensor. Unfolded proteins bind initially to DnaJ; upon interaction with the DnaJ-bound protein, DnaK hydrolyzes its bound ATP, resulting in the formation of a stable complex. GrpE releases ADP from DnaK; ATP binding to DnaK triggers the release of the substrate protein, thus completing the reaction cycle. Several rounds of ATP-dependent interactions between DnaJ, DnaK and GrpE are required for fully efficient folding.</text>
</comment>
<proteinExistence type="inferred from homology"/>
<evidence type="ECO:0000313" key="16">
    <source>
        <dbReference type="Proteomes" id="UP000593594"/>
    </source>
</evidence>
<dbReference type="Gene3D" id="2.30.22.10">
    <property type="entry name" value="Head domain of nucleotide exchange factor GrpE"/>
    <property type="match status" value="1"/>
</dbReference>
<evidence type="ECO:0000256" key="8">
    <source>
        <dbReference type="ARBA" id="ARBA00072274"/>
    </source>
</evidence>
<evidence type="ECO:0000256" key="7">
    <source>
        <dbReference type="ARBA" id="ARBA00053401"/>
    </source>
</evidence>
<evidence type="ECO:0000256" key="11">
    <source>
        <dbReference type="RuleBase" id="RU000639"/>
    </source>
</evidence>
<comment type="similarity">
    <text evidence="2 10 12">Belongs to the GrpE family.</text>
</comment>
<evidence type="ECO:0000256" key="12">
    <source>
        <dbReference type="RuleBase" id="RU004478"/>
    </source>
</evidence>
<feature type="coiled-coil region" evidence="13">
    <location>
        <begin position="56"/>
        <end position="94"/>
    </location>
</feature>
<evidence type="ECO:0000313" key="15">
    <source>
        <dbReference type="EMBL" id="QPC43407.1"/>
    </source>
</evidence>
<sequence length="226" mass="24650">MTDGKKTNGATAQEREVAEARERDAAAADAATDRDQAPDNDNAPEAPAGDDRAAEITALEEENAALKERLLRAVAETENLRKRAEREAAEARLYAATAFARDMLTVADNLGRAIAAVPDEMRESADETLKTLLSGVEMTEREMNNVFERHGIQRFDPEGERFDPNFHQAMFEVENPDVPSSTVVQVMQTGYRIGERVLRPAMVGVSKGGPKPAPAKAPETSQDKAE</sequence>
<feature type="compositionally biased region" description="Basic and acidic residues" evidence="14">
    <location>
        <begin position="13"/>
        <end position="37"/>
    </location>
</feature>
<accession>A0A7S8HC74</accession>
<dbReference type="PROSITE" id="PS01071">
    <property type="entry name" value="GRPE"/>
    <property type="match status" value="1"/>
</dbReference>
<dbReference type="FunFam" id="2.30.22.10:FF:000001">
    <property type="entry name" value="Protein GrpE"/>
    <property type="match status" value="1"/>
</dbReference>
<dbReference type="PANTHER" id="PTHR21237:SF23">
    <property type="entry name" value="GRPE PROTEIN HOMOLOG, MITOCHONDRIAL"/>
    <property type="match status" value="1"/>
</dbReference>
<dbReference type="AlphaFoldDB" id="A0A7S8HC74"/>
<keyword evidence="4 10" id="KW-0963">Cytoplasm</keyword>
<evidence type="ECO:0000256" key="10">
    <source>
        <dbReference type="HAMAP-Rule" id="MF_01151"/>
    </source>
</evidence>
<reference evidence="15 16" key="1">
    <citation type="submission" date="2020-06" db="EMBL/GenBank/DDBJ databases">
        <title>Genome sequence of 2 isolates from Red Sea Mangroves.</title>
        <authorList>
            <person name="Sefrji F."/>
            <person name="Michoud G."/>
            <person name="Merlino G."/>
            <person name="Daffonchio D."/>
        </authorList>
    </citation>
    <scope>NUCLEOTIDE SEQUENCE [LARGE SCALE GENOMIC DNA]</scope>
    <source>
        <strain evidence="15 16">R1DC25</strain>
    </source>
</reference>
<dbReference type="GO" id="GO:0005737">
    <property type="term" value="C:cytoplasm"/>
    <property type="evidence" value="ECO:0007669"/>
    <property type="project" value="UniProtKB-SubCell"/>
</dbReference>
<feature type="region of interest" description="Disordered" evidence="14">
    <location>
        <begin position="1"/>
        <end position="55"/>
    </location>
</feature>
<keyword evidence="13" id="KW-0175">Coiled coil</keyword>
<evidence type="ECO:0000256" key="13">
    <source>
        <dbReference type="SAM" id="Coils"/>
    </source>
</evidence>
<protein>
    <recommendedName>
        <fullName evidence="8 10">Protein GrpE</fullName>
    </recommendedName>
    <alternativeName>
        <fullName evidence="9 10">HSP-70 cofactor</fullName>
    </alternativeName>
</protein>
<evidence type="ECO:0000256" key="14">
    <source>
        <dbReference type="SAM" id="MobiDB-lite"/>
    </source>
</evidence>